<dbReference type="Proteomes" id="UP000293045">
    <property type="component" value="Unassembled WGS sequence"/>
</dbReference>
<name>A0A4Q9L3K7_9MICR</name>
<evidence type="ECO:0000313" key="2">
    <source>
        <dbReference type="Proteomes" id="UP000293045"/>
    </source>
</evidence>
<sequence length="316" mass="36447">MQTSCFIPFHEITQCLSDVISQRNIVIVSLQELESTGKRNVNKKSISRYYSCHEKHHLLGTEFMVGNKIKPLVIDFQSYKPKQSRIKIKEKKLNYYPQCICSRRRFNWGGKEGFYAPVGKVYEDCPRKYIRFLLGDMDAKIGKDYVCSSIRNYTLHKEHSENGFRLINFAIRGNLILGTVFYRGNIHKGHRIPSKVSNLIPVGKGKWEDRELAGLIKSKDGTISGSRRLVEYCARKRLINKYKVWSDNGDSMDRDSNRLEVFSDRTGLEGVSDSNRLEVVSKSIDNYKSVYINTNTLHPVNTNTTSFTLWNSFVFG</sequence>
<proteinExistence type="predicted"/>
<dbReference type="VEuPathDB" id="MicrosporidiaDB:CWI36_0491p0010"/>
<dbReference type="EMBL" id="PIXR01001241">
    <property type="protein sequence ID" value="TBU02067.1"/>
    <property type="molecule type" value="Genomic_DNA"/>
</dbReference>
<gene>
    <name evidence="1" type="ORF">CWI39_1241p0010</name>
</gene>
<protein>
    <submittedName>
        <fullName evidence="1">Uncharacterized protein</fullName>
    </submittedName>
</protein>
<organism evidence="1 2">
    <name type="scientific">Hamiltosporidium magnivora</name>
    <dbReference type="NCBI Taxonomy" id="148818"/>
    <lineage>
        <taxon>Eukaryota</taxon>
        <taxon>Fungi</taxon>
        <taxon>Fungi incertae sedis</taxon>
        <taxon>Microsporidia</taxon>
        <taxon>Dubosqiidae</taxon>
        <taxon>Hamiltosporidium</taxon>
    </lineage>
</organism>
<dbReference type="VEuPathDB" id="MicrosporidiaDB:CWI39_1241p0010"/>
<feature type="non-terminal residue" evidence="1">
    <location>
        <position position="316"/>
    </location>
</feature>
<reference evidence="1 2" key="1">
    <citation type="submission" date="2017-12" db="EMBL/GenBank/DDBJ databases">
        <authorList>
            <person name="Pombert J.-F."/>
            <person name="Haag K.L."/>
            <person name="Ebert D."/>
        </authorList>
    </citation>
    <scope>NUCLEOTIDE SEQUENCE [LARGE SCALE GENOMIC DNA]</scope>
    <source>
        <strain evidence="1">IL-BN-2</strain>
    </source>
</reference>
<dbReference type="AlphaFoldDB" id="A0A4Q9L3K7"/>
<comment type="caution">
    <text evidence="1">The sequence shown here is derived from an EMBL/GenBank/DDBJ whole genome shotgun (WGS) entry which is preliminary data.</text>
</comment>
<evidence type="ECO:0000313" key="1">
    <source>
        <dbReference type="EMBL" id="TBU02067.1"/>
    </source>
</evidence>
<accession>A0A4Q9L3K7</accession>